<sequence length="1026" mass="117415">MKIYFYVPVDKSGQIDYELREFEVSEIEFAEIRDIAQSHGRVADAELHDVDSHLILGDSHFEFDTKNEKYFKEIKSRLLKGKEKQADKRILVVDDDESTNEEDIEEGADIIFGRDDVSELNRSSLLDRSSMNRLRLETEAAQFLDQWKVNIEPIAAIRNQYKEIETLKTLPQVLSECARDVDGFQQMLAQFDTELDFSGYSHEDEQRESELKKKLVSLDGLSRKMHDFHVCLNAAKRLHYAILKSNSAFTDRLGKVDEQALDKDYASLLSALENLNDLLSRHRQQVQLELAKVEGRKHQNTIIIRTWYASKSDEEQREMFGIPSDGHTTVELYKNENDRIYLGFYVCPNKDKSAIGKAFKKVKLPSPDPGRGYFVDLEYDQSLVGPGKKFSRCETVVIKCDRPGAELDFDAAYAWAQQTMAKYPVKTAYGRSIRILDDYNFYHNNCASFGAEALRQAGAGDHIRYSGKTVIDIDTPSGVREYALRLEEKLKRTAAIVQREKEISSNPYMSTQEKCAGYLGLAVKRLKLINDNPVLEGFIKKLNRARKMLVSLETNEVDSFLNELFGRLYITVNDLFAASRDQMTVPVPDADEIIAVIKHLTVLMPVQERILIKAMNSTIPVSLYRFNVLHANGKFGKFAEDYLAANGIVDAVVRDDSASLVSKALHIRAALLKLDKQYQIARAKYEKLAAEYKSQPAKVEKLQKCFENIREYHHTAFRQLKEALTELRNQIYFRPDMIGQNNELLTSLQNMFLPGVKLQGQFTFPVILQHAKGDNYWAQANQSLSDIAEDSQKQIFFKTVYPGSGLPAPEKPHVLAFWNWGKRHQHFEVENKAKLYNILNHQDYDWQTKLRLISELVEDNKPGVLKFWRRSERHRYDDMGARASVVCLVQAFSEGKLSEARLIVELEKVIPKLAEPGHTQMDNFRKNLAAEYRAGVKSQPSSSASQASSPAMTHARVLRKLLKSVAISDQAYGDTFEDLGVRLYSAHQYQQLKDQKDKQQPAPKNVRVITPEEQVEIETGLWRRIS</sequence>
<dbReference type="EMBL" id="LR699119">
    <property type="protein sequence ID" value="VVC76248.1"/>
    <property type="molecule type" value="Genomic_DNA"/>
</dbReference>
<accession>A0A5E4PIH3</accession>
<evidence type="ECO:0000313" key="2">
    <source>
        <dbReference type="EMBL" id="VVC76248.1"/>
    </source>
</evidence>
<evidence type="ECO:0000256" key="1">
    <source>
        <dbReference type="SAM" id="Coils"/>
    </source>
</evidence>
<keyword evidence="1" id="KW-0175">Coiled coil</keyword>
<feature type="coiled-coil region" evidence="1">
    <location>
        <begin position="265"/>
        <end position="292"/>
    </location>
</feature>
<keyword evidence="3" id="KW-1185">Reference proteome</keyword>
<organism evidence="2 3">
    <name type="scientific">Aquicella siphonis</name>
    <dbReference type="NCBI Taxonomy" id="254247"/>
    <lineage>
        <taxon>Bacteria</taxon>
        <taxon>Pseudomonadati</taxon>
        <taxon>Pseudomonadota</taxon>
        <taxon>Gammaproteobacteria</taxon>
        <taxon>Legionellales</taxon>
        <taxon>Coxiellaceae</taxon>
        <taxon>Aquicella</taxon>
    </lineage>
</organism>
<evidence type="ECO:0000313" key="3">
    <source>
        <dbReference type="Proteomes" id="UP000324194"/>
    </source>
</evidence>
<dbReference type="Proteomes" id="UP000324194">
    <property type="component" value="Chromosome 1"/>
</dbReference>
<proteinExistence type="predicted"/>
<dbReference type="KEGG" id="asip:AQUSIP_15540"/>
<name>A0A5E4PIH3_9COXI</name>
<dbReference type="OrthoDB" id="9801455at2"/>
<gene>
    <name evidence="2" type="ORF">AQUSIP_15540</name>
</gene>
<dbReference type="RefSeq" id="WP_148339480.1">
    <property type="nucleotide sequence ID" value="NZ_LR699119.1"/>
</dbReference>
<reference evidence="2 3" key="1">
    <citation type="submission" date="2019-08" db="EMBL/GenBank/DDBJ databases">
        <authorList>
            <person name="Guy L."/>
        </authorList>
    </citation>
    <scope>NUCLEOTIDE SEQUENCE [LARGE SCALE GENOMIC DNA]</scope>
    <source>
        <strain evidence="2 3">SGT-108</strain>
    </source>
</reference>
<protein>
    <submittedName>
        <fullName evidence="2">Uncharacterized protein</fullName>
    </submittedName>
</protein>
<dbReference type="AlphaFoldDB" id="A0A5E4PIH3"/>